<feature type="chain" id="PRO_5039238804" evidence="3">
    <location>
        <begin position="21"/>
        <end position="238"/>
    </location>
</feature>
<comment type="subcellular location">
    <subcellularLocation>
        <location evidence="1">Secreted</location>
    </subcellularLocation>
</comment>
<sequence>MKKWLLAALLLLVIPSVQYAKATPSGTPLYTYKFKSQQEAEYHWSLGELVLLPESTFKEKDVLEMVENLNKVDENILRLAADKGVKIKLFDGPITNESKLHDLKGKTPHGYEGTGLTWEDIPGLCENKYVYAKIGHSSYGMGHGSVALELHELGHAVDKYVFGQVRKQPAFLNIWKQESGIIFQNRAYFTSFPEEYFAEVFAMLYFSEDSRNVLRADAPLTYAFLLKLENDAALFAKQ</sequence>
<evidence type="ECO:0000313" key="5">
    <source>
        <dbReference type="EMBL" id="MRX70905.1"/>
    </source>
</evidence>
<dbReference type="GO" id="GO:0005576">
    <property type="term" value="C:extracellular region"/>
    <property type="evidence" value="ECO:0007669"/>
    <property type="project" value="UniProtKB-SubCell"/>
</dbReference>
<evidence type="ECO:0000256" key="2">
    <source>
        <dbReference type="ARBA" id="ARBA00022525"/>
    </source>
</evidence>
<dbReference type="OrthoDB" id="2615003at2"/>
<evidence type="ECO:0000259" key="4">
    <source>
        <dbReference type="PROSITE" id="PS51995"/>
    </source>
</evidence>
<dbReference type="Pfam" id="PF07737">
    <property type="entry name" value="ATLF"/>
    <property type="match status" value="1"/>
</dbReference>
<evidence type="ECO:0000256" key="1">
    <source>
        <dbReference type="ARBA" id="ARBA00004613"/>
    </source>
</evidence>
<feature type="signal peptide" evidence="3">
    <location>
        <begin position="1"/>
        <end position="20"/>
    </location>
</feature>
<keyword evidence="3" id="KW-0732">Signal</keyword>
<evidence type="ECO:0000313" key="6">
    <source>
        <dbReference type="Proteomes" id="UP000448867"/>
    </source>
</evidence>
<accession>A0A7X2IWA0</accession>
<reference evidence="5 6" key="1">
    <citation type="submission" date="2019-11" db="EMBL/GenBank/DDBJ databases">
        <title>Bacillus lacus genome.</title>
        <authorList>
            <person name="Allen C.J."/>
            <person name="Newman J.D."/>
        </authorList>
    </citation>
    <scope>NUCLEOTIDE SEQUENCE [LARGE SCALE GENOMIC DNA]</scope>
    <source>
        <strain evidence="5 6">KCTC 33946</strain>
    </source>
</reference>
<dbReference type="CDD" id="cd20183">
    <property type="entry name" value="M34_PPEP"/>
    <property type="match status" value="1"/>
</dbReference>
<feature type="domain" description="ATLF-like" evidence="4">
    <location>
        <begin position="43"/>
        <end position="230"/>
    </location>
</feature>
<proteinExistence type="predicted"/>
<dbReference type="EMBL" id="WKKI01000002">
    <property type="protein sequence ID" value="MRX70905.1"/>
    <property type="molecule type" value="Genomic_DNA"/>
</dbReference>
<dbReference type="AlphaFoldDB" id="A0A7X2IWA0"/>
<dbReference type="Proteomes" id="UP000448867">
    <property type="component" value="Unassembled WGS sequence"/>
</dbReference>
<protein>
    <submittedName>
        <fullName evidence="5">Toxin</fullName>
    </submittedName>
</protein>
<dbReference type="RefSeq" id="WP_154306035.1">
    <property type="nucleotide sequence ID" value="NZ_WKKI01000002.1"/>
</dbReference>
<dbReference type="SUPFAM" id="SSF55486">
    <property type="entry name" value="Metalloproteases ('zincins'), catalytic domain"/>
    <property type="match status" value="1"/>
</dbReference>
<comment type="caution">
    <text evidence="5">The sequence shown here is derived from an EMBL/GenBank/DDBJ whole genome shotgun (WGS) entry which is preliminary data.</text>
</comment>
<dbReference type="Gene3D" id="3.40.390.10">
    <property type="entry name" value="Collagenase (Catalytic Domain)"/>
    <property type="match status" value="1"/>
</dbReference>
<keyword evidence="2" id="KW-0964">Secreted</keyword>
<keyword evidence="6" id="KW-1185">Reference proteome</keyword>
<dbReference type="InterPro" id="IPR024079">
    <property type="entry name" value="MetalloPept_cat_dom_sf"/>
</dbReference>
<organism evidence="5 6">
    <name type="scientific">Metabacillus lacus</name>
    <dbReference type="NCBI Taxonomy" id="1983721"/>
    <lineage>
        <taxon>Bacteria</taxon>
        <taxon>Bacillati</taxon>
        <taxon>Bacillota</taxon>
        <taxon>Bacilli</taxon>
        <taxon>Bacillales</taxon>
        <taxon>Bacillaceae</taxon>
        <taxon>Metabacillus</taxon>
    </lineage>
</organism>
<gene>
    <name evidence="5" type="ORF">GJU40_01820</name>
</gene>
<name>A0A7X2IWA0_9BACI</name>
<evidence type="ECO:0000256" key="3">
    <source>
        <dbReference type="SAM" id="SignalP"/>
    </source>
</evidence>
<dbReference type="PROSITE" id="PS51995">
    <property type="entry name" value="ATLF"/>
    <property type="match status" value="1"/>
</dbReference>
<dbReference type="InterPro" id="IPR047568">
    <property type="entry name" value="ATLF-like_dom"/>
</dbReference>
<dbReference type="InterPro" id="IPR014781">
    <property type="entry name" value="Anthrax_toxin_lethal/edema_N/C"/>
</dbReference>
<dbReference type="GO" id="GO:0008237">
    <property type="term" value="F:metallopeptidase activity"/>
    <property type="evidence" value="ECO:0007669"/>
    <property type="project" value="InterPro"/>
</dbReference>